<keyword evidence="3 5" id="KW-1133">Transmembrane helix</keyword>
<dbReference type="Proteomes" id="UP000628448">
    <property type="component" value="Unassembled WGS sequence"/>
</dbReference>
<keyword evidence="8" id="KW-1185">Reference proteome</keyword>
<feature type="transmembrane region" description="Helical" evidence="5">
    <location>
        <begin position="77"/>
        <end position="96"/>
    </location>
</feature>
<keyword evidence="4 5" id="KW-0472">Membrane</keyword>
<evidence type="ECO:0000256" key="1">
    <source>
        <dbReference type="ARBA" id="ARBA00004141"/>
    </source>
</evidence>
<feature type="domain" description="GtrA/DPMS transmembrane" evidence="6">
    <location>
        <begin position="33"/>
        <end position="161"/>
    </location>
</feature>
<dbReference type="InterPro" id="IPR007267">
    <property type="entry name" value="GtrA_DPMS_TM"/>
</dbReference>
<feature type="transmembrane region" description="Helical" evidence="5">
    <location>
        <begin position="34"/>
        <end position="57"/>
    </location>
</feature>
<organism evidence="7 8">
    <name type="scientific">Panacibacter microcysteis</name>
    <dbReference type="NCBI Taxonomy" id="2793269"/>
    <lineage>
        <taxon>Bacteria</taxon>
        <taxon>Pseudomonadati</taxon>
        <taxon>Bacteroidota</taxon>
        <taxon>Chitinophagia</taxon>
        <taxon>Chitinophagales</taxon>
        <taxon>Chitinophagaceae</taxon>
        <taxon>Panacibacter</taxon>
    </lineage>
</organism>
<dbReference type="EMBL" id="JADWYR010000002">
    <property type="protein sequence ID" value="MBG9377938.1"/>
    <property type="molecule type" value="Genomic_DNA"/>
</dbReference>
<protein>
    <submittedName>
        <fullName evidence="7">GtrA family protein</fullName>
    </submittedName>
</protein>
<feature type="transmembrane region" description="Helical" evidence="5">
    <location>
        <begin position="142"/>
        <end position="160"/>
    </location>
</feature>
<reference evidence="7" key="1">
    <citation type="submission" date="2020-11" db="EMBL/GenBank/DDBJ databases">
        <title>Bacterial whole genome sequence for Panacibacter sp. DH6.</title>
        <authorList>
            <person name="Le V."/>
            <person name="Ko S."/>
            <person name="Ahn C.-Y."/>
            <person name="Oh H.-M."/>
        </authorList>
    </citation>
    <scope>NUCLEOTIDE SEQUENCE</scope>
    <source>
        <strain evidence="7">DH6</strain>
    </source>
</reference>
<accession>A0A931GYZ4</accession>
<evidence type="ECO:0000256" key="5">
    <source>
        <dbReference type="SAM" id="Phobius"/>
    </source>
</evidence>
<dbReference type="RefSeq" id="WP_231402146.1">
    <property type="nucleotide sequence ID" value="NZ_JADWYR010000002.1"/>
</dbReference>
<dbReference type="Pfam" id="PF04138">
    <property type="entry name" value="GtrA_DPMS_TM"/>
    <property type="match status" value="1"/>
</dbReference>
<sequence length="165" mass="19637">MLKLHYWVRNTILNVVDFFYPPFKNFIPLQTFRYAACGGGNTALGILLYYIGFHYIYPQPVVHLPFIAFSNYIAAEYLFAILFTFPIGFYLSRYVVFPESGMRKRVQLFRYFLVVAGTMLLNYFLLKLFIEYFGWYPTPSKMFTAIFVITFSYLSSRYFSFRETK</sequence>
<evidence type="ECO:0000313" key="7">
    <source>
        <dbReference type="EMBL" id="MBG9377938.1"/>
    </source>
</evidence>
<comment type="subcellular location">
    <subcellularLocation>
        <location evidence="1">Membrane</location>
        <topology evidence="1">Multi-pass membrane protein</topology>
    </subcellularLocation>
</comment>
<feature type="transmembrane region" description="Helical" evidence="5">
    <location>
        <begin position="108"/>
        <end position="130"/>
    </location>
</feature>
<evidence type="ECO:0000256" key="4">
    <source>
        <dbReference type="ARBA" id="ARBA00023136"/>
    </source>
</evidence>
<evidence type="ECO:0000256" key="3">
    <source>
        <dbReference type="ARBA" id="ARBA00022989"/>
    </source>
</evidence>
<dbReference type="AlphaFoldDB" id="A0A931GYZ4"/>
<dbReference type="GO" id="GO:0000271">
    <property type="term" value="P:polysaccharide biosynthetic process"/>
    <property type="evidence" value="ECO:0007669"/>
    <property type="project" value="InterPro"/>
</dbReference>
<proteinExistence type="predicted"/>
<name>A0A931GYZ4_9BACT</name>
<evidence type="ECO:0000313" key="8">
    <source>
        <dbReference type="Proteomes" id="UP000628448"/>
    </source>
</evidence>
<comment type="caution">
    <text evidence="7">The sequence shown here is derived from an EMBL/GenBank/DDBJ whole genome shotgun (WGS) entry which is preliminary data.</text>
</comment>
<dbReference type="GO" id="GO:0016020">
    <property type="term" value="C:membrane"/>
    <property type="evidence" value="ECO:0007669"/>
    <property type="project" value="UniProtKB-SubCell"/>
</dbReference>
<keyword evidence="2 5" id="KW-0812">Transmembrane</keyword>
<gene>
    <name evidence="7" type="ORF">I5907_16990</name>
</gene>
<evidence type="ECO:0000259" key="6">
    <source>
        <dbReference type="Pfam" id="PF04138"/>
    </source>
</evidence>
<evidence type="ECO:0000256" key="2">
    <source>
        <dbReference type="ARBA" id="ARBA00022692"/>
    </source>
</evidence>